<comment type="caution">
    <text evidence="2">The sequence shown here is derived from an EMBL/GenBank/DDBJ whole genome shotgun (WGS) entry which is preliminary data.</text>
</comment>
<organism evidence="2 3">
    <name type="scientific">Linnemannia exigua</name>
    <dbReference type="NCBI Taxonomy" id="604196"/>
    <lineage>
        <taxon>Eukaryota</taxon>
        <taxon>Fungi</taxon>
        <taxon>Fungi incertae sedis</taxon>
        <taxon>Mucoromycota</taxon>
        <taxon>Mortierellomycotina</taxon>
        <taxon>Mortierellomycetes</taxon>
        <taxon>Mortierellales</taxon>
        <taxon>Mortierellaceae</taxon>
        <taxon>Linnemannia</taxon>
    </lineage>
</organism>
<reference evidence="2" key="1">
    <citation type="journal article" date="2020" name="Fungal Divers.">
        <title>Resolving the Mortierellaceae phylogeny through synthesis of multi-gene phylogenetics and phylogenomics.</title>
        <authorList>
            <person name="Vandepol N."/>
            <person name="Liber J."/>
            <person name="Desiro A."/>
            <person name="Na H."/>
            <person name="Kennedy M."/>
            <person name="Barry K."/>
            <person name="Grigoriev I.V."/>
            <person name="Miller A.N."/>
            <person name="O'Donnell K."/>
            <person name="Stajich J.E."/>
            <person name="Bonito G."/>
        </authorList>
    </citation>
    <scope>NUCLEOTIDE SEQUENCE</scope>
    <source>
        <strain evidence="2">NRRL 28262</strain>
    </source>
</reference>
<accession>A0AAD4D2G6</accession>
<feature type="region of interest" description="Disordered" evidence="1">
    <location>
        <begin position="276"/>
        <end position="298"/>
    </location>
</feature>
<dbReference type="AlphaFoldDB" id="A0AAD4D2G6"/>
<gene>
    <name evidence="2" type="ORF">BGZ95_005284</name>
</gene>
<proteinExistence type="predicted"/>
<evidence type="ECO:0000313" key="3">
    <source>
        <dbReference type="Proteomes" id="UP001194580"/>
    </source>
</evidence>
<dbReference type="Proteomes" id="UP001194580">
    <property type="component" value="Unassembled WGS sequence"/>
</dbReference>
<keyword evidence="3" id="KW-1185">Reference proteome</keyword>
<name>A0AAD4D2G6_9FUNG</name>
<protein>
    <submittedName>
        <fullName evidence="2">Uncharacterized protein</fullName>
    </submittedName>
</protein>
<evidence type="ECO:0000313" key="2">
    <source>
        <dbReference type="EMBL" id="KAG0257286.1"/>
    </source>
</evidence>
<evidence type="ECO:0000256" key="1">
    <source>
        <dbReference type="SAM" id="MobiDB-lite"/>
    </source>
</evidence>
<sequence>MASSIPPSALPPAEVDISTSLLRSVSPTASQTSVFQSLATQLELYMKSTGSALFNSQTALEQSHITLQLSKVALQQIATSIAALEEKVDGFLTTTTAYRADINSKWENLTDQLALQATQQLAIQDAVERVSVGSSHAIAKMLRDIKMELANKNDDTIARNNDVFGSHLSTKGGQSGNNTTAGWDEFGRRPILPFFRVWWWFKSDLFGRQEPRSKIARFATSSRTSGTSSSHFPDSLLSTSINTINLLEDDEHIQRNQTAIAALQNEEFYRATGTGAVTDKGQEEDDDIEKNAGNNVIN</sequence>
<dbReference type="EMBL" id="JAAAIL010002439">
    <property type="protein sequence ID" value="KAG0257286.1"/>
    <property type="molecule type" value="Genomic_DNA"/>
</dbReference>